<accession>A0ABY7CUG6</accession>
<feature type="compositionally biased region" description="Low complexity" evidence="2">
    <location>
        <begin position="698"/>
        <end position="711"/>
    </location>
</feature>
<dbReference type="GeneID" id="77812642"/>
<proteinExistence type="inferred from homology"/>
<dbReference type="PANTHER" id="PTHR13677:SF0">
    <property type="entry name" value="LD41638P"/>
    <property type="match status" value="1"/>
</dbReference>
<keyword evidence="5" id="KW-1185">Reference proteome</keyword>
<feature type="region of interest" description="Disordered" evidence="2">
    <location>
        <begin position="812"/>
        <end position="844"/>
    </location>
</feature>
<dbReference type="InterPro" id="IPR024224">
    <property type="entry name" value="DENND6"/>
</dbReference>
<feature type="region of interest" description="Disordered" evidence="2">
    <location>
        <begin position="1"/>
        <end position="38"/>
    </location>
</feature>
<evidence type="ECO:0000313" key="4">
    <source>
        <dbReference type="EMBL" id="WAQ87425.1"/>
    </source>
</evidence>
<sequence>MAAAATSPLAHSASRRHPRQHQDIAEPPPLPAPSLPTLKHTLPVPPLATLTPASIAAASRWLVTFALINFDLDEGPDFDNCYPPVQFTPAQMANIAFSSFPDCAKSGSLLFSCSPQEPFALTKPTPASDLCGYVYFVQERDPAVPRGYNQRSIVLITHLPDYAGLFSTLVSRLGPLYASQGAKSLATAFANIVSWPDPTPGADLELRFLGQDHKFIIPLPNQAQIPDPKTAFPLLKGGAHRSVQFTSNPLDYHVLASNPTTYLSYIMFGSTPSSSLAPASSAASSSAAAASSSQLNPLSTLSVSDLWLLWEILILAEPLVVFGATPDIVSDTVLHLKNLIRPIPFHANWRPYITIHDPDFGLLFGKNKARAVGLIGATNPIILTATHAWPNVLSLSQQGASLNHHIGLLTERKRVLHKNKTVVKQLLLCLERKDYHHADIVISRHFSVLTEQFLQPLQRYFTTLLPTAEGVGNEPRRTGTFNSELFLKSLKEHTTALEFRSRLMAGFTASALSAPGGFYTAFLRSPNFSAWLHRQLVLGNRAVRDRFFANPRPTSCSSSTPQQQQQQQQQQDPDGHWDSSAAEPLSLPFVPLEPRLPAIKKLHTQLTSKKPGSAGSSPTGPTAPDPRSKHEYSTMAGASKAGGARPASSGCVRSASSRRTRCPSDAPASAAPGSSWTTPDPPTTMPGLAIAGLKKSRSVSAAPRTPRAPAAAPVPPPASSPSSDTNNDTAAGASMNNPDGPAGARLLARAHSRVSRPAASRPVASRPVASRPVLRPRHAWRACGDSAQRASLAWPATRPRASFRAFLGAARHRGGGGEARASVGSSKGALSPASPSARAVASPP</sequence>
<evidence type="ECO:0000256" key="2">
    <source>
        <dbReference type="SAM" id="MobiDB-lite"/>
    </source>
</evidence>
<feature type="compositionally biased region" description="Low complexity" evidence="2">
    <location>
        <begin position="831"/>
        <end position="844"/>
    </location>
</feature>
<organism evidence="4 5">
    <name type="scientific">Puccinia triticina</name>
    <dbReference type="NCBI Taxonomy" id="208348"/>
    <lineage>
        <taxon>Eukaryota</taxon>
        <taxon>Fungi</taxon>
        <taxon>Dikarya</taxon>
        <taxon>Basidiomycota</taxon>
        <taxon>Pucciniomycotina</taxon>
        <taxon>Pucciniomycetes</taxon>
        <taxon>Pucciniales</taxon>
        <taxon>Pucciniaceae</taxon>
        <taxon>Puccinia</taxon>
    </lineage>
</organism>
<dbReference type="PROSITE" id="PS50211">
    <property type="entry name" value="DENN"/>
    <property type="match status" value="1"/>
</dbReference>
<feature type="compositionally biased region" description="Low complexity" evidence="2">
    <location>
        <begin position="562"/>
        <end position="571"/>
    </location>
</feature>
<evidence type="ECO:0000259" key="3">
    <source>
        <dbReference type="PROSITE" id="PS50211"/>
    </source>
</evidence>
<dbReference type="EMBL" id="CP110428">
    <property type="protein sequence ID" value="WAQ87425.1"/>
    <property type="molecule type" value="Genomic_DNA"/>
</dbReference>
<name>A0ABY7CUG6_9BASI</name>
<gene>
    <name evidence="4" type="ORF">PtA15_8A329</name>
</gene>
<reference evidence="4" key="1">
    <citation type="submission" date="2022-10" db="EMBL/GenBank/DDBJ databases">
        <title>Puccinia triticina Genome sequencing and assembly.</title>
        <authorList>
            <person name="Li C."/>
        </authorList>
    </citation>
    <scope>NUCLEOTIDE SEQUENCE</scope>
    <source>
        <strain evidence="4">Pt15</strain>
    </source>
</reference>
<feature type="compositionally biased region" description="Polar residues" evidence="2">
    <location>
        <begin position="552"/>
        <end position="561"/>
    </location>
</feature>
<dbReference type="Proteomes" id="UP001164743">
    <property type="component" value="Chromosome 8A"/>
</dbReference>
<evidence type="ECO:0000256" key="1">
    <source>
        <dbReference type="ARBA" id="ARBA00007159"/>
    </source>
</evidence>
<feature type="compositionally biased region" description="Polar residues" evidence="2">
    <location>
        <begin position="724"/>
        <end position="737"/>
    </location>
</feature>
<protein>
    <recommendedName>
        <fullName evidence="3">UDENN domain-containing protein</fullName>
    </recommendedName>
</protein>
<feature type="compositionally biased region" description="Low complexity" evidence="2">
    <location>
        <begin position="1"/>
        <end position="12"/>
    </location>
</feature>
<dbReference type="PANTHER" id="PTHR13677">
    <property type="entry name" value="LD41638P"/>
    <property type="match status" value="1"/>
</dbReference>
<dbReference type="RefSeq" id="XP_053022980.1">
    <property type="nucleotide sequence ID" value="XM_053171747.1"/>
</dbReference>
<feature type="region of interest" description="Disordered" evidence="2">
    <location>
        <begin position="605"/>
        <end position="778"/>
    </location>
</feature>
<feature type="domain" description="UDENN" evidence="3">
    <location>
        <begin position="63"/>
        <end position="533"/>
    </location>
</feature>
<feature type="compositionally biased region" description="Low complexity" evidence="2">
    <location>
        <begin position="663"/>
        <end position="675"/>
    </location>
</feature>
<evidence type="ECO:0000313" key="5">
    <source>
        <dbReference type="Proteomes" id="UP001164743"/>
    </source>
</evidence>
<feature type="region of interest" description="Disordered" evidence="2">
    <location>
        <begin position="548"/>
        <end position="582"/>
    </location>
</feature>
<comment type="similarity">
    <text evidence="1">Belongs to the DENND6 family.</text>
</comment>
<feature type="compositionally biased region" description="Polar residues" evidence="2">
    <location>
        <begin position="605"/>
        <end position="620"/>
    </location>
</feature>
<dbReference type="InterPro" id="IPR037516">
    <property type="entry name" value="Tripartite_DENN"/>
</dbReference>